<dbReference type="InterPro" id="IPR036188">
    <property type="entry name" value="FAD/NAD-bd_sf"/>
</dbReference>
<dbReference type="AlphaFoldDB" id="A0A0T6LMG3"/>
<dbReference type="eggNOG" id="COG0644">
    <property type="taxonomic scope" value="Bacteria"/>
</dbReference>
<dbReference type="Gene3D" id="3.50.50.60">
    <property type="entry name" value="FAD/NAD(P)-binding domain"/>
    <property type="match status" value="1"/>
</dbReference>
<evidence type="ECO:0000256" key="1">
    <source>
        <dbReference type="ARBA" id="ARBA00023002"/>
    </source>
</evidence>
<gene>
    <name evidence="4" type="ORF">AQ490_07215</name>
</gene>
<evidence type="ECO:0000256" key="2">
    <source>
        <dbReference type="ARBA" id="ARBA00038396"/>
    </source>
</evidence>
<dbReference type="GO" id="GO:0016491">
    <property type="term" value="F:oxidoreductase activity"/>
    <property type="evidence" value="ECO:0007669"/>
    <property type="project" value="UniProtKB-KW"/>
</dbReference>
<dbReference type="Pfam" id="PF01494">
    <property type="entry name" value="FAD_binding_3"/>
    <property type="match status" value="1"/>
</dbReference>
<dbReference type="RefSeq" id="WP_018384129.1">
    <property type="nucleotide sequence ID" value="NZ_LLZU01000037.1"/>
</dbReference>
<accession>A0A0T6LMG3</accession>
<dbReference type="OrthoDB" id="103324at2"/>
<dbReference type="EMBL" id="LLZU01000037">
    <property type="protein sequence ID" value="KRV47259.1"/>
    <property type="molecule type" value="Genomic_DNA"/>
</dbReference>
<dbReference type="SUPFAM" id="SSF51905">
    <property type="entry name" value="FAD/NAD(P)-binding domain"/>
    <property type="match status" value="1"/>
</dbReference>
<proteinExistence type="inferred from homology"/>
<evidence type="ECO:0000313" key="5">
    <source>
        <dbReference type="Proteomes" id="UP000050867"/>
    </source>
</evidence>
<dbReference type="InterPro" id="IPR002938">
    <property type="entry name" value="FAD-bd"/>
</dbReference>
<organism evidence="4 5">
    <name type="scientific">Wenjunlia vitaminophila</name>
    <name type="common">Streptomyces vitaminophilus</name>
    <dbReference type="NCBI Taxonomy" id="76728"/>
    <lineage>
        <taxon>Bacteria</taxon>
        <taxon>Bacillati</taxon>
        <taxon>Actinomycetota</taxon>
        <taxon>Actinomycetes</taxon>
        <taxon>Kitasatosporales</taxon>
        <taxon>Streptomycetaceae</taxon>
        <taxon>Wenjunlia</taxon>
    </lineage>
</organism>
<keyword evidence="1" id="KW-0560">Oxidoreductase</keyword>
<sequence length="579" mass="65802">MHTDADTYDVAVLGSGMTGALIGACLARNSAKVVIIDSGTHPRLTLGEGESTPLYTGMLLRLIAERYGVPEIKYLASFEAAQSKISRNGGVARNFGYVYHREGRRQDPREAHMLQPPTMGFTPHHLFRQDTDAWLLTVAAKYGADVRQQQRVTDVDVTEDAVTIGLDGKPPIRARYVVDAGGERSVLAERFALREGPSRFRHHARTLANHMLGVRPYDEIAPTRRYGNPGPWHEGSLHHVFHGGWMWVYPYGNHPRSTNPLCGVGLQLDPRVHPAPDCSPEEEFRRFVARFPDIAAQFDGAVPVQEWVRTERRQYSSKQVMGHRWFLAANSAGFVDPLFSGDLTVGLETVHALTHRLLDAVREDDFATERFEDVRDLVEDLLDNNDDVCANAFVSFRDFSLWDVWYRVWYTRQILRTYEINRRYANFLRNRDTAELAVLERPWWRGRKPPQDVPYAPAVRFLQEANERFQAIGRGEAGAETAATDLMRQLSEGTFTPPVFGLGDPRLQWTSLPTRKMAETLNWTRRTAPRDIAELTLDGLFLFMRVRLARGESHVGEELRQLVAGRPRLGRRLRVPTPK</sequence>
<evidence type="ECO:0000313" key="4">
    <source>
        <dbReference type="EMBL" id="KRV47259.1"/>
    </source>
</evidence>
<comment type="similarity">
    <text evidence="2">Belongs to the flavin-dependent halogenase family. Bacterial tryptophan halogenase subfamily.</text>
</comment>
<dbReference type="PANTHER" id="PTHR43747:SF5">
    <property type="entry name" value="FAD-BINDING DOMAIN-CONTAINING PROTEIN"/>
    <property type="match status" value="1"/>
</dbReference>
<dbReference type="PANTHER" id="PTHR43747">
    <property type="entry name" value="FAD-BINDING PROTEIN"/>
    <property type="match status" value="1"/>
</dbReference>
<comment type="caution">
    <text evidence="4">The sequence shown here is derived from an EMBL/GenBank/DDBJ whole genome shotgun (WGS) entry which is preliminary data.</text>
</comment>
<dbReference type="Proteomes" id="UP000050867">
    <property type="component" value="Unassembled WGS sequence"/>
</dbReference>
<feature type="domain" description="FAD-binding" evidence="3">
    <location>
        <begin position="8"/>
        <end position="199"/>
    </location>
</feature>
<dbReference type="GO" id="GO:0071949">
    <property type="term" value="F:FAD binding"/>
    <property type="evidence" value="ECO:0007669"/>
    <property type="project" value="InterPro"/>
</dbReference>
<name>A0A0T6LMG3_WENVI</name>
<dbReference type="InterPro" id="IPR050816">
    <property type="entry name" value="Flavin-dep_Halogenase_NPB"/>
</dbReference>
<reference evidence="4 5" key="1">
    <citation type="submission" date="2015-10" db="EMBL/GenBank/DDBJ databases">
        <title>Draft genome sequence of pyrrolomycin-producing Streptomyces vitaminophilus.</title>
        <authorList>
            <person name="Graham D.E."/>
            <person name="Mahan K.M."/>
            <person name="Klingeman D.M."/>
            <person name="Hettich R.L."/>
            <person name="Parry R.J."/>
        </authorList>
    </citation>
    <scope>NUCLEOTIDE SEQUENCE [LARGE SCALE GENOMIC DNA]</scope>
    <source>
        <strain evidence="4 5">ATCC 31673</strain>
    </source>
</reference>
<evidence type="ECO:0000259" key="3">
    <source>
        <dbReference type="Pfam" id="PF01494"/>
    </source>
</evidence>
<dbReference type="STRING" id="76728.AQ490_07215"/>
<protein>
    <submittedName>
        <fullName evidence="4">FAD-dependent oxidoreductase</fullName>
    </submittedName>
</protein>
<keyword evidence="5" id="KW-1185">Reference proteome</keyword>